<dbReference type="Pfam" id="PF02527">
    <property type="entry name" value="GidB"/>
    <property type="match status" value="1"/>
</dbReference>
<keyword evidence="8" id="KW-1185">Reference proteome</keyword>
<dbReference type="NCBIfam" id="TIGR00138">
    <property type="entry name" value="rsmG_gidB"/>
    <property type="match status" value="1"/>
</dbReference>
<keyword evidence="3 6" id="KW-0489">Methyltransferase</keyword>
<dbReference type="GO" id="GO:0070043">
    <property type="term" value="F:rRNA (guanine-N7-)-methyltransferase activity"/>
    <property type="evidence" value="ECO:0007669"/>
    <property type="project" value="UniProtKB-UniRule"/>
</dbReference>
<reference evidence="7" key="1">
    <citation type="submission" date="2020-09" db="EMBL/GenBank/DDBJ databases">
        <authorList>
            <person name="Yoon J.-W."/>
        </authorList>
    </citation>
    <scope>NUCLEOTIDE SEQUENCE</scope>
    <source>
        <strain evidence="7">KMU-158</strain>
    </source>
</reference>
<dbReference type="PIRSF" id="PIRSF003078">
    <property type="entry name" value="GidB"/>
    <property type="match status" value="1"/>
</dbReference>
<evidence type="ECO:0000313" key="8">
    <source>
        <dbReference type="Proteomes" id="UP000610558"/>
    </source>
</evidence>
<dbReference type="EC" id="2.1.1.170" evidence="6"/>
<evidence type="ECO:0000256" key="2">
    <source>
        <dbReference type="ARBA" id="ARBA00022552"/>
    </source>
</evidence>
<evidence type="ECO:0000256" key="6">
    <source>
        <dbReference type="HAMAP-Rule" id="MF_00074"/>
    </source>
</evidence>
<dbReference type="AlphaFoldDB" id="A0A927BXY2"/>
<feature type="binding site" evidence="6">
    <location>
        <position position="81"/>
    </location>
    <ligand>
        <name>S-adenosyl-L-methionine</name>
        <dbReference type="ChEBI" id="CHEBI:59789"/>
    </ligand>
</feature>
<keyword evidence="2 6" id="KW-0698">rRNA processing</keyword>
<comment type="caution">
    <text evidence="6">Lacks conserved residue(s) required for the propagation of feature annotation.</text>
</comment>
<keyword evidence="1 6" id="KW-0963">Cytoplasm</keyword>
<proteinExistence type="inferred from homology"/>
<evidence type="ECO:0000256" key="4">
    <source>
        <dbReference type="ARBA" id="ARBA00022679"/>
    </source>
</evidence>
<accession>A0A927BXY2</accession>
<evidence type="ECO:0000256" key="1">
    <source>
        <dbReference type="ARBA" id="ARBA00022490"/>
    </source>
</evidence>
<evidence type="ECO:0000313" key="7">
    <source>
        <dbReference type="EMBL" id="MBD2857608.1"/>
    </source>
</evidence>
<dbReference type="CDD" id="cd02440">
    <property type="entry name" value="AdoMet_MTases"/>
    <property type="match status" value="1"/>
</dbReference>
<comment type="subcellular location">
    <subcellularLocation>
        <location evidence="6">Cytoplasm</location>
    </subcellularLocation>
</comment>
<dbReference type="PANTHER" id="PTHR31760">
    <property type="entry name" value="S-ADENOSYL-L-METHIONINE-DEPENDENT METHYLTRANSFERASES SUPERFAMILY PROTEIN"/>
    <property type="match status" value="1"/>
</dbReference>
<sequence>MEQLREQLKHGAQTLGLELSEPQLALLWQYLELLQKWNKAYNLTAIRDAEGMLHKHLLDSLSIAPHIQGQRFLDVGTGPGLPGIPLAICFPEREFNLLDSNGKKTRFLLEAVRELQLSNVSVFCERIEKFSDTQGFDGVLSRAFSSLDDMAQACAPLLNQTGKLLAMKGLYPEQELSELPKHFIVEHCYSLQVPGVYEARHLLVISPG</sequence>
<keyword evidence="5 6" id="KW-0949">S-adenosyl-L-methionine</keyword>
<feature type="binding site" evidence="6">
    <location>
        <begin position="127"/>
        <end position="128"/>
    </location>
    <ligand>
        <name>S-adenosyl-L-methionine</name>
        <dbReference type="ChEBI" id="CHEBI:59789"/>
    </ligand>
</feature>
<name>A0A927BXY2_9GAMM</name>
<evidence type="ECO:0000256" key="5">
    <source>
        <dbReference type="ARBA" id="ARBA00022691"/>
    </source>
</evidence>
<gene>
    <name evidence="6 7" type="primary">rsmG</name>
    <name evidence="7" type="ORF">IB286_01225</name>
</gene>
<dbReference type="SUPFAM" id="SSF53335">
    <property type="entry name" value="S-adenosyl-L-methionine-dependent methyltransferases"/>
    <property type="match status" value="1"/>
</dbReference>
<comment type="similarity">
    <text evidence="6">Belongs to the methyltransferase superfamily. RNA methyltransferase RsmG family.</text>
</comment>
<evidence type="ECO:0000256" key="3">
    <source>
        <dbReference type="ARBA" id="ARBA00022603"/>
    </source>
</evidence>
<dbReference type="Proteomes" id="UP000610558">
    <property type="component" value="Unassembled WGS sequence"/>
</dbReference>
<dbReference type="HAMAP" id="MF_00074">
    <property type="entry name" value="16SrRNA_methyltr_G"/>
    <property type="match status" value="1"/>
</dbReference>
<comment type="catalytic activity">
    <reaction evidence="6">
        <text>guanosine(527) in 16S rRNA + S-adenosyl-L-methionine = N(7)-methylguanosine(527) in 16S rRNA + S-adenosyl-L-homocysteine</text>
        <dbReference type="Rhea" id="RHEA:42732"/>
        <dbReference type="Rhea" id="RHEA-COMP:10209"/>
        <dbReference type="Rhea" id="RHEA-COMP:10210"/>
        <dbReference type="ChEBI" id="CHEBI:57856"/>
        <dbReference type="ChEBI" id="CHEBI:59789"/>
        <dbReference type="ChEBI" id="CHEBI:74269"/>
        <dbReference type="ChEBI" id="CHEBI:74480"/>
        <dbReference type="EC" id="2.1.1.170"/>
    </reaction>
</comment>
<comment type="caution">
    <text evidence="7">The sequence shown here is derived from an EMBL/GenBank/DDBJ whole genome shotgun (WGS) entry which is preliminary data.</text>
</comment>
<feature type="binding site" evidence="6">
    <location>
        <position position="76"/>
    </location>
    <ligand>
        <name>S-adenosyl-L-methionine</name>
        <dbReference type="ChEBI" id="CHEBI:59789"/>
    </ligand>
</feature>
<dbReference type="InterPro" id="IPR029063">
    <property type="entry name" value="SAM-dependent_MTases_sf"/>
</dbReference>
<feature type="binding site" evidence="6">
    <location>
        <position position="142"/>
    </location>
    <ligand>
        <name>S-adenosyl-L-methionine</name>
        <dbReference type="ChEBI" id="CHEBI:59789"/>
    </ligand>
</feature>
<organism evidence="7 8">
    <name type="scientific">Spongiibacter pelagi</name>
    <dbReference type="NCBI Taxonomy" id="2760804"/>
    <lineage>
        <taxon>Bacteria</taxon>
        <taxon>Pseudomonadati</taxon>
        <taxon>Pseudomonadota</taxon>
        <taxon>Gammaproteobacteria</taxon>
        <taxon>Cellvibrionales</taxon>
        <taxon>Spongiibacteraceae</taxon>
        <taxon>Spongiibacter</taxon>
    </lineage>
</organism>
<dbReference type="RefSeq" id="WP_190761838.1">
    <property type="nucleotide sequence ID" value="NZ_JACXLD010000001.1"/>
</dbReference>
<dbReference type="PANTHER" id="PTHR31760:SF0">
    <property type="entry name" value="S-ADENOSYL-L-METHIONINE-DEPENDENT METHYLTRANSFERASES SUPERFAMILY PROTEIN"/>
    <property type="match status" value="1"/>
</dbReference>
<dbReference type="EMBL" id="JACXLD010000001">
    <property type="protein sequence ID" value="MBD2857608.1"/>
    <property type="molecule type" value="Genomic_DNA"/>
</dbReference>
<dbReference type="InterPro" id="IPR003682">
    <property type="entry name" value="rRNA_ssu_MeTfrase_G"/>
</dbReference>
<dbReference type="Gene3D" id="3.40.50.150">
    <property type="entry name" value="Vaccinia Virus protein VP39"/>
    <property type="match status" value="1"/>
</dbReference>
<protein>
    <recommendedName>
        <fullName evidence="6">Ribosomal RNA small subunit methyltransferase G</fullName>
        <ecNumber evidence="6">2.1.1.170</ecNumber>
    </recommendedName>
    <alternativeName>
        <fullName evidence="6">16S rRNA 7-methylguanosine methyltransferase</fullName>
        <shortName evidence="6">16S rRNA m7G methyltransferase</shortName>
    </alternativeName>
</protein>
<dbReference type="GO" id="GO:0005829">
    <property type="term" value="C:cytosol"/>
    <property type="evidence" value="ECO:0007669"/>
    <property type="project" value="TreeGrafter"/>
</dbReference>
<comment type="function">
    <text evidence="6">Specifically methylates the N7 position of guanine in position 527 of 16S rRNA.</text>
</comment>
<keyword evidence="4 6" id="KW-0808">Transferase</keyword>